<reference evidence="8 11" key="9">
    <citation type="journal article" date="2007" name="Science">
        <title>The Release 5.1 annotation of Drosophila melanogaster heterochromatin.</title>
        <authorList>
            <person name="Smith C.D."/>
            <person name="Shu S."/>
            <person name="Mungall C.J."/>
            <person name="Karpen G.H."/>
        </authorList>
    </citation>
    <scope>NUCLEOTIDE SEQUENCE [LARGE SCALE GENOMIC DNA]</scope>
    <source>
        <strain evidence="11">Berkeley</strain>
    </source>
</reference>
<feature type="compositionally biased region" description="Polar residues" evidence="5">
    <location>
        <begin position="583"/>
        <end position="595"/>
    </location>
</feature>
<dbReference type="UCSC" id="CG6296-RA">
    <property type="organism name" value="d. melanogaster"/>
</dbReference>
<dbReference type="PRINTS" id="PR00821">
    <property type="entry name" value="TAGLIPASE"/>
</dbReference>
<dbReference type="BioGRID-ORCS" id="43246">
    <property type="hits" value="0 hits in 1 CRISPR screen"/>
</dbReference>
<reference evidence="8" key="13">
    <citation type="journal article" date="2015" name="Genome Res.">
        <title>The Release 6 reference sequence of the Drosophila melanogaster genome.</title>
        <authorList>
            <person name="Hoskins R.A."/>
            <person name="Carlson J.W."/>
            <person name="Wan K.H."/>
            <person name="Park S."/>
            <person name="Mendez I."/>
            <person name="Galle S.E."/>
            <person name="Booth B.W."/>
            <person name="Pfeiffer B.D."/>
            <person name="George R.A."/>
            <person name="Svirskas R."/>
            <person name="Krzywinski M."/>
            <person name="Schein J."/>
            <person name="Accardo M.C."/>
            <person name="Damia E."/>
            <person name="Messina G."/>
            <person name="Mendez-Lago M."/>
            <person name="de Pablos B."/>
            <person name="Demakova O.V."/>
            <person name="Andreyeva E.N."/>
            <person name="Boldyreva L.V."/>
            <person name="Marra M."/>
            <person name="Carvalho A.B."/>
            <person name="Dimitri P."/>
            <person name="Villasante A."/>
            <person name="Zhimulev I.F."/>
            <person name="Rubin G.M."/>
            <person name="Karpen G.H."/>
            <person name="Celniker S.E."/>
        </authorList>
    </citation>
    <scope>NUCLEOTIDE SEQUENCE</scope>
</reference>
<protein>
    <submittedName>
        <fullName evidence="9">LP07116p</fullName>
    </submittedName>
</protein>
<evidence type="ECO:0000313" key="9">
    <source>
        <dbReference type="EMBL" id="AAM49976.1"/>
    </source>
</evidence>
<reference evidence="8" key="8">
    <citation type="submission" date="2006-08" db="EMBL/GenBank/DDBJ databases">
        <authorList>
            <person name="Celniker S."/>
            <person name="Carlson J."/>
            <person name="Wan K."/>
            <person name="Frise E."/>
            <person name="Hoskins R."/>
            <person name="Park S."/>
            <person name="Svirskas R."/>
            <person name="Rubin G."/>
        </authorList>
    </citation>
    <scope>NUCLEOTIDE SEQUENCE</scope>
</reference>
<dbReference type="OrthoDB" id="199913at2759"/>
<dbReference type="GO" id="GO:0005615">
    <property type="term" value="C:extracellular space"/>
    <property type="evidence" value="ECO:0000318"/>
    <property type="project" value="GO_Central"/>
</dbReference>
<dbReference type="PRINTS" id="PR00825">
    <property type="entry name" value="DOLALLERGEN"/>
</dbReference>
<dbReference type="GO" id="GO:0016042">
    <property type="term" value="P:lipid catabolic process"/>
    <property type="evidence" value="ECO:0000250"/>
    <property type="project" value="FlyBase"/>
</dbReference>
<dbReference type="InterPro" id="IPR033906">
    <property type="entry name" value="Lipase_N"/>
</dbReference>
<evidence type="ECO:0000256" key="4">
    <source>
        <dbReference type="RuleBase" id="RU004262"/>
    </source>
</evidence>
<organism evidence="8 11">
    <name type="scientific">Drosophila melanogaster</name>
    <name type="common">Fruit fly</name>
    <dbReference type="NCBI Taxonomy" id="7227"/>
    <lineage>
        <taxon>Eukaryota</taxon>
        <taxon>Metazoa</taxon>
        <taxon>Ecdysozoa</taxon>
        <taxon>Arthropoda</taxon>
        <taxon>Hexapoda</taxon>
        <taxon>Insecta</taxon>
        <taxon>Pterygota</taxon>
        <taxon>Neoptera</taxon>
        <taxon>Endopterygota</taxon>
        <taxon>Diptera</taxon>
        <taxon>Brachycera</taxon>
        <taxon>Muscomorpha</taxon>
        <taxon>Ephydroidea</taxon>
        <taxon>Drosophilidae</taxon>
        <taxon>Drosophila</taxon>
        <taxon>Sophophora</taxon>
    </lineage>
</organism>
<reference evidence="11" key="2">
    <citation type="journal article" date="2002" name="Genome Biol.">
        <title>Finishing a whole-genome shotgun: release 3 of the Drosophila melanogaster euchromatic genome sequence.</title>
        <authorList>
            <person name="Celniker S.E."/>
            <person name="Wheeler D.A."/>
            <person name="Kronmiller B."/>
            <person name="Carlson J.W."/>
            <person name="Halpern A."/>
            <person name="Patel S."/>
            <person name="Adams M."/>
            <person name="Champe M."/>
            <person name="Dugan S.P."/>
            <person name="Frise E."/>
            <person name="Hodgson A."/>
            <person name="George R.A."/>
            <person name="Hoskins R.A."/>
            <person name="Laverty T."/>
            <person name="Muzny D.M."/>
            <person name="Nelson C.R."/>
            <person name="Pacleb J.M."/>
            <person name="Park S."/>
            <person name="Pfeiffer B.D."/>
            <person name="Richards S."/>
            <person name="Sodergren E.J."/>
            <person name="Svirskas R."/>
            <person name="Tabor P.E."/>
            <person name="Wan K."/>
            <person name="Stapleton M."/>
            <person name="Sutton G.G."/>
            <person name="Venter C."/>
            <person name="Weinstock G."/>
            <person name="Scherer S.E."/>
            <person name="Myers E.W."/>
            <person name="Gibbs R.A."/>
            <person name="Rubin G.M."/>
        </authorList>
    </citation>
    <scope>NUCLEOTIDE SEQUENCE [LARGE SCALE GENOMIC DNA]</scope>
    <source>
        <strain evidence="11">Berkeley</strain>
    </source>
</reference>
<dbReference type="RefSeq" id="NP_651520.1">
    <property type="nucleotide sequence ID" value="NM_143263.1"/>
</dbReference>
<keyword evidence="8" id="KW-0378">Hydrolase</keyword>
<reference evidence="8 11" key="5">
    <citation type="journal article" date="2002" name="Genome Biol.">
        <title>Heterochromatic sequences in a Drosophila whole-genome shotgun assembly.</title>
        <authorList>
            <person name="Hoskins R.A."/>
            <person name="Smith C.D."/>
            <person name="Carlson J.W."/>
            <person name="Carvalho A.B."/>
            <person name="Halpern A."/>
            <person name="Kaminker J.S."/>
            <person name="Kennedy C."/>
            <person name="Mungall C.J."/>
            <person name="Sullivan B.A."/>
            <person name="Sutton G.G."/>
            <person name="Yasuhara J.C."/>
            <person name="Wakimoto B.T."/>
            <person name="Myers E.W."/>
            <person name="Celniker S.E."/>
            <person name="Rubin G.M."/>
            <person name="Karpen G.H."/>
        </authorList>
    </citation>
    <scope>NUCLEOTIDE SEQUENCE [LARGE SCALE GENOMIC DNA]</scope>
    <source>
        <strain evidence="11">Berkeley</strain>
    </source>
</reference>
<feature type="compositionally biased region" description="Polar residues" evidence="5">
    <location>
        <begin position="647"/>
        <end position="657"/>
    </location>
</feature>
<dbReference type="AGR" id="FB:FBgn0039470"/>
<evidence type="ECO:0000313" key="10">
    <source>
        <dbReference type="FlyBase" id="FBgn0039470"/>
    </source>
</evidence>
<reference evidence="8 11" key="1">
    <citation type="journal article" date="2000" name="Science">
        <title>The genome sequence of Drosophila melanogaster.</title>
        <authorList>
            <person name="Adams M.D."/>
            <person name="Celniker S.E."/>
            <person name="Holt R.A."/>
            <person name="Evans C.A."/>
            <person name="Gocayne J.D."/>
            <person name="Amanatides P.G."/>
            <person name="Scherer S.E."/>
            <person name="Li P.W."/>
            <person name="Hoskins R.A."/>
            <person name="Galle R.F."/>
            <person name="George R.A."/>
            <person name="Lewis S.E."/>
            <person name="Richards S."/>
            <person name="Ashburner M."/>
            <person name="Henderson S.N."/>
            <person name="Sutton G.G."/>
            <person name="Wortman J.R."/>
            <person name="Yandell M.D."/>
            <person name="Zhang Q."/>
            <person name="Chen L.X."/>
            <person name="Brandon R.C."/>
            <person name="Rogers Y.H."/>
            <person name="Blazej R.G."/>
            <person name="Champe M."/>
            <person name="Pfeiffer B.D."/>
            <person name="Wan K.H."/>
            <person name="Doyle C."/>
            <person name="Baxter E.G."/>
            <person name="Helt G."/>
            <person name="Nelson C.R."/>
            <person name="Gabor G.L."/>
            <person name="Abril J.F."/>
            <person name="Agbayani A."/>
            <person name="An H.J."/>
            <person name="Andrews-Pfannkoch C."/>
            <person name="Baldwin D."/>
            <person name="Ballew R.M."/>
            <person name="Basu A."/>
            <person name="Baxendale J."/>
            <person name="Bayraktaroglu L."/>
            <person name="Beasley E.M."/>
            <person name="Beeson K.Y."/>
            <person name="Benos P.V."/>
            <person name="Berman B.P."/>
            <person name="Bhandari D."/>
            <person name="Bolshakov S."/>
            <person name="Borkova D."/>
            <person name="Botchan M.R."/>
            <person name="Bouck J."/>
            <person name="Brokstein P."/>
            <person name="Brottier P."/>
            <person name="Burtis K.C."/>
            <person name="Busam D.A."/>
            <person name="Butler H."/>
            <person name="Cadieu E."/>
            <person name="Center A."/>
            <person name="Chandra I."/>
            <person name="Cherry J.M."/>
            <person name="Cawley S."/>
            <person name="Dahlke C."/>
            <person name="Davenport L.B."/>
            <person name="Davies P."/>
            <person name="de Pablos B."/>
            <person name="Delcher A."/>
            <person name="Deng Z."/>
            <person name="Mays A.D."/>
            <person name="Dew I."/>
            <person name="Dietz S.M."/>
            <person name="Dodson K."/>
            <person name="Doup L.E."/>
            <person name="Downes M."/>
            <person name="Dugan-Rocha S."/>
            <person name="Dunkov B.C."/>
            <person name="Dunn P."/>
            <person name="Durbin K.J."/>
            <person name="Evangelista C.C."/>
            <person name="Ferraz C."/>
            <person name="Ferriera S."/>
            <person name="Fleischmann W."/>
            <person name="Fosler C."/>
            <person name="Gabrielian A.E."/>
            <person name="Garg N.S."/>
            <person name="Gelbart W.M."/>
            <person name="Glasser K."/>
            <person name="Glodek A."/>
            <person name="Gong F."/>
            <person name="Gorrell J.H."/>
            <person name="Gu Z."/>
            <person name="Guan P."/>
            <person name="Harris M."/>
            <person name="Harris N.L."/>
            <person name="Harvey D."/>
            <person name="Heiman T.J."/>
            <person name="Hernandez J.R."/>
            <person name="Houck J."/>
            <person name="Hostin D."/>
            <person name="Houston K.A."/>
            <person name="Howland T.J."/>
            <person name="Wei M.H."/>
            <person name="Ibegwam C."/>
            <person name="Jalali M."/>
            <person name="Kalush F."/>
            <person name="Karpen G.H."/>
            <person name="Ke Z."/>
            <person name="Kennison J.A."/>
            <person name="Ketchum K.A."/>
            <person name="Kimmel B.E."/>
            <person name="Kodira C.D."/>
            <person name="Kraft C."/>
            <person name="Kravitz S."/>
            <person name="Kulp D."/>
            <person name="Lai Z."/>
            <person name="Lasko P."/>
            <person name="Lei Y."/>
            <person name="Levitsky A.A."/>
            <person name="Li J."/>
            <person name="Li Z."/>
            <person name="Liang Y."/>
            <person name="Lin X."/>
            <person name="Liu X."/>
            <person name="Mattei B."/>
            <person name="McIntosh T.C."/>
            <person name="McLeod M.P."/>
            <person name="McPherson D."/>
            <person name="Merkulov G."/>
            <person name="Milshina N.V."/>
            <person name="Mobarry C."/>
            <person name="Morris J."/>
            <person name="Moshrefi A."/>
            <person name="Mount S.M."/>
            <person name="Moy M."/>
            <person name="Murphy B."/>
            <person name="Murphy L."/>
            <person name="Muzny D.M."/>
            <person name="Nelson D.L."/>
            <person name="Nelson D.R."/>
            <person name="Nelson K.A."/>
            <person name="Nixon K."/>
            <person name="Nusskern D.R."/>
            <person name="Pacleb J.M."/>
            <person name="Palazzolo M."/>
            <person name="Pittman G.S."/>
            <person name="Pan S."/>
            <person name="Pollard J."/>
            <person name="Puri V."/>
            <person name="Reese M.G."/>
            <person name="Reinert K."/>
            <person name="Remington K."/>
            <person name="Saunders R.D."/>
            <person name="Scheeler F."/>
            <person name="Shen H."/>
            <person name="Shue B.C."/>
            <person name="Siden-Kiamos I."/>
            <person name="Simpson M."/>
            <person name="Skupski M.P."/>
            <person name="Smith T."/>
            <person name="Spier E."/>
            <person name="Spradling A.C."/>
            <person name="Stapleton M."/>
            <person name="Strong R."/>
            <person name="Sun E."/>
            <person name="Svirskas R."/>
            <person name="Tector C."/>
            <person name="Turner R."/>
            <person name="Venter E."/>
            <person name="Wang A.H."/>
            <person name="Wang X."/>
            <person name="Wang Z.Y."/>
            <person name="Wassarman D.A."/>
            <person name="Weinstock G.M."/>
            <person name="Weissenbach J."/>
            <person name="Williams S.M."/>
            <person name="WoodageT"/>
            <person name="Worley K.C."/>
            <person name="Wu D."/>
            <person name="Yang S."/>
            <person name="Yao Q.A."/>
            <person name="Ye J."/>
            <person name="Yeh R.F."/>
            <person name="Zaveri J.S."/>
            <person name="Zhan M."/>
            <person name="Zhang G."/>
            <person name="Zhao Q."/>
            <person name="Zheng L."/>
            <person name="Zheng X.H."/>
            <person name="Zhong F.N."/>
            <person name="Zhong W."/>
            <person name="Zhou X."/>
            <person name="Zhu S."/>
            <person name="Zhu X."/>
            <person name="Smith H.O."/>
            <person name="Gibbs R.A."/>
            <person name="Myers E.W."/>
            <person name="Rubin G.M."/>
            <person name="Venter J.C."/>
        </authorList>
    </citation>
    <scope>NUCLEOTIDE SEQUENCE [LARGE SCALE GENOMIC DNA]</scope>
    <source>
        <strain evidence="11">Berkeley</strain>
    </source>
</reference>
<dbReference type="FunFam" id="3.40.50.1820:FF:000076">
    <property type="entry name" value="phospholipase A1"/>
    <property type="match status" value="1"/>
</dbReference>
<dbReference type="AlphaFoldDB" id="Q9VB94"/>
<evidence type="ECO:0000313" key="11">
    <source>
        <dbReference type="Proteomes" id="UP000000803"/>
    </source>
</evidence>
<feature type="compositionally biased region" description="Acidic residues" evidence="5">
    <location>
        <begin position="493"/>
        <end position="526"/>
    </location>
</feature>
<dbReference type="Reactome" id="R-DME-8964058">
    <property type="pathway name" value="HDL remodeling"/>
</dbReference>
<feature type="compositionally biased region" description="Acidic residues" evidence="5">
    <location>
        <begin position="597"/>
        <end position="607"/>
    </location>
</feature>
<dbReference type="Pfam" id="PF00151">
    <property type="entry name" value="Lipase"/>
    <property type="match status" value="1"/>
</dbReference>
<dbReference type="HOGENOM" id="CLU_386504_0_0_1"/>
<feature type="compositionally biased region" description="Low complexity" evidence="5">
    <location>
        <begin position="404"/>
        <end position="427"/>
    </location>
</feature>
<keyword evidence="3" id="KW-0964">Secreted</keyword>
<dbReference type="Reactome" id="R-DME-8963889">
    <property type="pathway name" value="Assembly of active LPL and LIPC lipase complexes"/>
</dbReference>
<dbReference type="SUPFAM" id="SSF53474">
    <property type="entry name" value="alpha/beta-Hydrolases"/>
    <property type="match status" value="1"/>
</dbReference>
<feature type="compositionally biased region" description="Acidic residues" evidence="5">
    <location>
        <begin position="533"/>
        <end position="546"/>
    </location>
</feature>
<feature type="domain" description="Lipase" evidence="7">
    <location>
        <begin position="61"/>
        <end position="326"/>
    </location>
</feature>
<dbReference type="Gene3D" id="3.40.50.1820">
    <property type="entry name" value="alpha/beta hydrolase"/>
    <property type="match status" value="1"/>
</dbReference>
<sequence length="676" mass="72428">MRLCLLVLGCVIAASAWPVDQLSVRDHGINGWFVPQREGGLRWIGKAEAERQLEYYEAQEALEGRLSTNTVNFYLYTLQNPSTGQQIKATQDSIDGSFFNPQNPTRITIHGWNSNYKDGVNTRVADAWFQYGDYNMIAVDWLRGRSLEYASSVAGAPGAGKKVAALVDFLVEGYGMSLDTLEIVGFSLGAHVAGHTAKQVNSGKVGKVVGLDPASPLISYSNTEKRLSSDDALYVESIQTNGAILGFGQPIGKASFYMNGGRSQPGCGIDITGSCSHTKAVLYYVEALLWNNFPSIKCESSVDANKNNCGNTYSSVFMGASINFFVAEGIFYVPVNKESPYGLGELNSGGEATTGTPEITSTTVDGEDESTTEVSTSTTTDKPEESTTEEPEEDSTTNGKPEESSTTTEQPEDSTTTTEEPIDSTTEAPEDESTTSSPTDGGEQSTTEEPETTTEKPEETSTSPIDTEDSTTKEPEDVSTTPKESEESTTSSPEDDDTTSAPGEDDDTTAAPGGDEEETTTEDPEETTTSPSDADDSTTEEPEEDTTTTKKPVEPSTTTEEPEDSTTEVPEESTTEEPDKETSTTNAEPEVTTTVEPDVDSTVDPEGDQSTREDLEDVSTTAVPTKLPSTTGVPPEVPITTLAPEVPSTSPPQDGNTKNIFIFNVFLVNVKIENKS</sequence>
<dbReference type="InterPro" id="IPR002334">
    <property type="entry name" value="Allerg_PlipaseA1"/>
</dbReference>
<feature type="chain" id="PRO_5015100106" evidence="6">
    <location>
        <begin position="17"/>
        <end position="676"/>
    </location>
</feature>
<dbReference type="GeneID" id="43246"/>
<feature type="signal peptide" evidence="6">
    <location>
        <begin position="1"/>
        <end position="16"/>
    </location>
</feature>
<evidence type="ECO:0000256" key="6">
    <source>
        <dbReference type="SAM" id="SignalP"/>
    </source>
</evidence>
<evidence type="ECO:0000259" key="7">
    <source>
        <dbReference type="Pfam" id="PF00151"/>
    </source>
</evidence>
<dbReference type="OMA" id="HTKAVLY"/>
<reference evidence="8" key="12">
    <citation type="journal article" date="2015" name="G3 (Bethesda)">
        <title>Gene Model Annotations for Drosophila melanogaster: The Rule-Benders.</title>
        <authorList>
            <consortium name="FlyBase Consortium"/>
            <person name="Crosby M.A."/>
            <person name="Gramates L.S."/>
            <person name="Dos Santos G."/>
            <person name="Matthews B.B."/>
            <person name="St Pierre S.E."/>
            <person name="Zhou P."/>
            <person name="Schroeder A.J."/>
            <person name="Falls K."/>
            <person name="Emmert D.B."/>
            <person name="Russo S.M."/>
            <person name="Gelbart W.M."/>
            <person name="null"/>
        </authorList>
    </citation>
    <scope>NUCLEOTIDE SEQUENCE</scope>
</reference>
<dbReference type="DNASU" id="43246"/>
<dbReference type="EMBL" id="AE014297">
    <property type="protein sequence ID" value="AAF56648.1"/>
    <property type="molecule type" value="Genomic_DNA"/>
</dbReference>
<comment type="subcellular location">
    <subcellularLocation>
        <location evidence="1">Secreted</location>
    </subcellularLocation>
</comment>
<dbReference type="Reactome" id="R-DME-192456">
    <property type="pathway name" value="Digestion of dietary lipid"/>
</dbReference>
<reference evidence="11" key="3">
    <citation type="journal article" date="2002" name="Genome Biol.">
        <title>Annotation of the Drosophila melanogaster euchromatic genome: a systematic review.</title>
        <authorList>
            <person name="Misra S."/>
            <person name="Crosby M.A."/>
            <person name="Mungall C.J."/>
            <person name="Matthews B.B."/>
            <person name="Campbell K.S."/>
            <person name="Hradecky P."/>
            <person name="Huang Y."/>
            <person name="Kaminker J.S."/>
            <person name="Millburn G.H."/>
            <person name="Prochnik S.E."/>
            <person name="Smith C.D."/>
            <person name="Tupy J.L."/>
            <person name="Whitfied E.J."/>
            <person name="Bayraktaroglu L."/>
            <person name="Berman B.P."/>
            <person name="Bettencourt B.R."/>
            <person name="Celniker S.E."/>
            <person name="de Grey A.D."/>
            <person name="Drysdale R.A."/>
            <person name="Harris N.L."/>
            <person name="Richter J."/>
            <person name="Russo S."/>
            <person name="Schroeder A.J."/>
            <person name="Shu S.Q."/>
            <person name="Stapleton M."/>
            <person name="Yamada C."/>
            <person name="Ashburner M."/>
            <person name="Gelbart W.M."/>
            <person name="Rubin G.M."/>
            <person name="Lewis S.E."/>
        </authorList>
    </citation>
    <scope>GENOME REANNOTATION</scope>
    <source>
        <strain evidence="11">Berkeley</strain>
    </source>
</reference>
<dbReference type="SMR" id="Q9VB94"/>
<dbReference type="CDD" id="cd00707">
    <property type="entry name" value="Pancreat_lipase_like"/>
    <property type="match status" value="1"/>
</dbReference>
<reference evidence="11" key="4">
    <citation type="journal article" date="2002" name="Genome Biol.">
        <title>The transposable elements of the Drosophila melanogaster euchromatin: a genomics perspective.</title>
        <authorList>
            <person name="Kaminker J.S."/>
            <person name="Bergman C.M."/>
            <person name="Kronmiller B."/>
            <person name="Carlson J."/>
            <person name="Svirskas R."/>
            <person name="Patel S."/>
            <person name="Frise E."/>
            <person name="Wheeler D.A."/>
            <person name="Lewis S.E."/>
            <person name="Rubin G.M."/>
            <person name="Ashburner M."/>
            <person name="Celniker S.E."/>
        </authorList>
    </citation>
    <scope>NUCLEOTIDE SEQUENCE [LARGE SCALE GENOMIC DNA]</scope>
    <source>
        <strain evidence="11">Berkeley</strain>
    </source>
</reference>
<reference evidence="8" key="15">
    <citation type="submission" date="2024-06" db="EMBL/GenBank/DDBJ databases">
        <title>Drosophila melanogaster release 4 sequence.</title>
        <authorList>
            <consortium name="Berkeley Drosophila Genome Project"/>
            <person name="Celniker S."/>
            <person name="Carlson J."/>
            <person name="Wan K."/>
            <person name="Pfeiffer B."/>
            <person name="Frise E."/>
            <person name="George R."/>
            <person name="Hoskins R."/>
            <person name="Stapleton M."/>
            <person name="Pacleb J."/>
            <person name="Park S."/>
            <person name="Svirskas R."/>
            <person name="Smith E."/>
            <person name="Yu C."/>
            <person name="Rubin G."/>
        </authorList>
    </citation>
    <scope>NUCLEOTIDE SEQUENCE</scope>
</reference>
<dbReference type="Reactome" id="R-DME-1482801">
    <property type="pathway name" value="Acyl chain remodelling of PS"/>
</dbReference>
<dbReference type="PaxDb" id="7227-FBpp0084450"/>
<gene>
    <name evidence="8" type="primary">DmelL7</name>
    <name evidence="8" type="synonym">Dmel\CG6296</name>
    <name evidence="8 10" type="ORF">CG6296</name>
    <name evidence="8" type="ORF">Dmel_CG6296</name>
</gene>
<dbReference type="InterPro" id="IPR013818">
    <property type="entry name" value="Lipase"/>
</dbReference>
<dbReference type="eggNOG" id="ENOG502R63T">
    <property type="taxonomic scope" value="Eukaryota"/>
</dbReference>
<keyword evidence="11" id="KW-1185">Reference proteome</keyword>
<reference evidence="9" key="6">
    <citation type="submission" date="2002-06" db="EMBL/GenBank/DDBJ databases">
        <authorList>
            <person name="Stapleton M."/>
            <person name="Brokstein P."/>
            <person name="Hong L."/>
            <person name="Agbayani A."/>
            <person name="Carlson J."/>
            <person name="Champe M."/>
            <person name="Chavez C."/>
            <person name="Dorsett V."/>
            <person name="Dresnek D."/>
            <person name="Farfan D."/>
            <person name="Frise E."/>
            <person name="George R."/>
            <person name="Gonzalez M."/>
            <person name="Guarin H."/>
            <person name="Kronmiller B."/>
            <person name="Li P."/>
            <person name="Liao G."/>
            <person name="Miranda A."/>
            <person name="Mungall C.J."/>
            <person name="Nunoo J."/>
            <person name="Pacleb J."/>
            <person name="Paragas V."/>
            <person name="Park S."/>
            <person name="Patel S."/>
            <person name="Phouanenavong S."/>
            <person name="Wan K."/>
            <person name="Yu C."/>
            <person name="Lewis S.E."/>
            <person name="Rubin G.M."/>
            <person name="Celniker S."/>
        </authorList>
    </citation>
    <scope>NUCLEOTIDE SEQUENCE</scope>
    <source>
        <strain evidence="9">Berkeley</strain>
    </source>
</reference>
<feature type="compositionally biased region" description="Polar residues" evidence="5">
    <location>
        <begin position="618"/>
        <end position="632"/>
    </location>
</feature>
<dbReference type="PANTHER" id="PTHR11610:SF150">
    <property type="entry name" value="FI01825P-RELATED"/>
    <property type="match status" value="1"/>
</dbReference>
<evidence type="ECO:0000256" key="1">
    <source>
        <dbReference type="ARBA" id="ARBA00004613"/>
    </source>
</evidence>
<reference evidence="8 11" key="7">
    <citation type="journal article" date="2005" name="PLoS Comput. Biol.">
        <title>Combined evidence annotation of transposable elements in genome sequences.</title>
        <authorList>
            <person name="Quesneville H."/>
            <person name="Bergman C.M."/>
            <person name="Andrieu O."/>
            <person name="Autard D."/>
            <person name="Nouaud D."/>
            <person name="Ashburner M."/>
            <person name="Anxolabehere D."/>
        </authorList>
    </citation>
    <scope>NUCLEOTIDE SEQUENCE [LARGE SCALE GENOMIC DNA]</scope>
    <source>
        <strain evidence="11">Berkeley</strain>
    </source>
</reference>
<dbReference type="EMBL" id="AY118607">
    <property type="protein sequence ID" value="AAM49976.1"/>
    <property type="molecule type" value="mRNA"/>
</dbReference>
<proteinExistence type="evidence at transcript level"/>
<dbReference type="FlyBase" id="FBgn0039470">
    <property type="gene designation" value="CG6296"/>
</dbReference>
<dbReference type="Bgee" id="FBgn0039470">
    <property type="expression patterns" value="Expressed in midgut and 10 other cell types or tissues"/>
</dbReference>
<dbReference type="KEGG" id="dme:Dmel_CG6296"/>
<evidence type="ECO:0000256" key="5">
    <source>
        <dbReference type="SAM" id="MobiDB-lite"/>
    </source>
</evidence>
<dbReference type="PANTHER" id="PTHR11610">
    <property type="entry name" value="LIPASE"/>
    <property type="match status" value="1"/>
</dbReference>
<evidence type="ECO:0000313" key="8">
    <source>
        <dbReference type="EMBL" id="AAF56648.1"/>
    </source>
</evidence>
<feature type="region of interest" description="Disordered" evidence="5">
    <location>
        <begin position="344"/>
        <end position="657"/>
    </location>
</feature>
<reference evidence="8" key="14">
    <citation type="submission" date="2023-12" db="EMBL/GenBank/DDBJ databases">
        <authorList>
            <consortium name="FlyBase"/>
        </authorList>
    </citation>
    <scope>NUCLEOTIDE SEQUENCE</scope>
</reference>
<dbReference type="Proteomes" id="UP000000803">
    <property type="component" value="Chromosome 3R"/>
</dbReference>
<feature type="compositionally biased region" description="Acidic residues" evidence="5">
    <location>
        <begin position="386"/>
        <end position="395"/>
    </location>
</feature>
<accession>Q9VB94</accession>
<dbReference type="GO" id="GO:0004806">
    <property type="term" value="F:triacylglycerol lipase activity"/>
    <property type="evidence" value="ECO:0000250"/>
    <property type="project" value="FlyBase"/>
</dbReference>
<reference evidence="8 11" key="10">
    <citation type="journal article" date="2007" name="Science">
        <title>Sequence finishing and mapping of Drosophila melanogaster heterochromatin.</title>
        <authorList>
            <person name="Hoskins R.A."/>
            <person name="Carlson J.W."/>
            <person name="Kennedy C."/>
            <person name="Acevedo D."/>
            <person name="Evans-Holm M."/>
            <person name="Frise E."/>
            <person name="Wan K.H."/>
            <person name="Park S."/>
            <person name="Mendez-Lago M."/>
            <person name="Rossi F."/>
            <person name="Villasante A."/>
            <person name="Dimitri P."/>
            <person name="Karpen G.H."/>
            <person name="Celniker S.E."/>
        </authorList>
    </citation>
    <scope>NUCLEOTIDE SEQUENCE [LARGE SCALE GENOMIC DNA]</scope>
    <source>
        <strain evidence="11">Berkeley</strain>
    </source>
</reference>
<evidence type="ECO:0000256" key="3">
    <source>
        <dbReference type="ARBA" id="ARBA00022525"/>
    </source>
</evidence>
<keyword evidence="6" id="KW-0732">Signal</keyword>
<dbReference type="GO" id="GO:0016298">
    <property type="term" value="F:lipase activity"/>
    <property type="evidence" value="ECO:0000250"/>
    <property type="project" value="FlyBase"/>
</dbReference>
<reference evidence="8" key="11">
    <citation type="journal article" date="2015" name="G3 (Bethesda)">
        <title>Gene Model Annotations for Drosophila melanogaster: Impact of High-Throughput Data.</title>
        <authorList>
            <consortium name="FlyBase Consortium"/>
            <person name="Matthews B.B."/>
            <person name="Dos Santos G."/>
            <person name="Crosby M.A."/>
            <person name="Emmert D.B."/>
            <person name="St Pierre S.E."/>
            <person name="Gramates L.S."/>
            <person name="Zhou P."/>
            <person name="Schroeder A.J."/>
            <person name="Falls K."/>
            <person name="Strelets V."/>
            <person name="Russo S.M."/>
            <person name="Gelbart W.M."/>
            <person name="null"/>
        </authorList>
    </citation>
    <scope>NUCLEOTIDE SEQUENCE</scope>
</reference>
<dbReference type="VEuPathDB" id="VectorBase:FBgn0039470"/>
<dbReference type="STRING" id="7227.FBpp0084450"/>
<feature type="compositionally biased region" description="Polar residues" evidence="5">
    <location>
        <begin position="350"/>
        <end position="364"/>
    </location>
</feature>
<dbReference type="InterPro" id="IPR000734">
    <property type="entry name" value="TAG_lipase"/>
</dbReference>
<evidence type="ECO:0000256" key="2">
    <source>
        <dbReference type="ARBA" id="ARBA00010701"/>
    </source>
</evidence>
<dbReference type="FunCoup" id="Q9VB94">
    <property type="interactions" value="95"/>
</dbReference>
<feature type="compositionally biased region" description="Acidic residues" evidence="5">
    <location>
        <begin position="560"/>
        <end position="579"/>
    </location>
</feature>
<dbReference type="InterPro" id="IPR029058">
    <property type="entry name" value="AB_hydrolase_fold"/>
</dbReference>
<dbReference type="ESTHER" id="drome-CG6296">
    <property type="family name" value="Insect_lipase"/>
</dbReference>
<comment type="similarity">
    <text evidence="2 4">Belongs to the AB hydrolase superfamily. Lipase family.</text>
</comment>
<name>Q9VB94_DROME</name>